<evidence type="ECO:0000259" key="8">
    <source>
        <dbReference type="Pfam" id="PF18051"/>
    </source>
</evidence>
<dbReference type="Pfam" id="PF01851">
    <property type="entry name" value="PC_rep"/>
    <property type="match status" value="3"/>
</dbReference>
<name>A0A0E0HUX2_ORYNI</name>
<evidence type="ECO:0000256" key="5">
    <source>
        <dbReference type="PIRNR" id="PIRNR015965"/>
    </source>
</evidence>
<dbReference type="PANTHER" id="PTHR10943:SF1">
    <property type="entry name" value="26S PROTEASOME NON-ATPASE REGULATORY SUBUNIT 2"/>
    <property type="match status" value="1"/>
</dbReference>
<proteinExistence type="inferred from homology"/>
<comment type="similarity">
    <text evidence="1 5">Belongs to the proteasome subunit S2 family.</text>
</comment>
<dbReference type="EnsemblPlants" id="ONIVA06G28870.2">
    <property type="protein sequence ID" value="ONIVA06G28870.2"/>
    <property type="gene ID" value="ONIVA06G28870"/>
</dbReference>
<dbReference type="InterPro" id="IPR016643">
    <property type="entry name" value="26S_Psome_Rpn1"/>
</dbReference>
<dbReference type="GO" id="GO:0043161">
    <property type="term" value="P:proteasome-mediated ubiquitin-dependent protein catabolic process"/>
    <property type="evidence" value="ECO:0007669"/>
    <property type="project" value="TreeGrafter"/>
</dbReference>
<dbReference type="GO" id="GO:0034515">
    <property type="term" value="C:proteasome storage granule"/>
    <property type="evidence" value="ECO:0007669"/>
    <property type="project" value="TreeGrafter"/>
</dbReference>
<comment type="subunit">
    <text evidence="5">Component of the 19S regulatory particle (RP/PA700) base subcomplex of the 26S proteasome. The 26S proteasome is composed of a core protease (CP), known as the 20S proteasome, capped at one or both ends by the 19S regulatory particle (RP/PA700). The RP/PA700 complex is composed of at least 17 different subunits in two subcomplexes, the base and the lid, which form the portions proximal and distal to the 20S proteolytic core, respectively.</text>
</comment>
<reference evidence="9" key="2">
    <citation type="submission" date="2018-04" db="EMBL/GenBank/DDBJ databases">
        <title>OnivRS2 (Oryza nivara Reference Sequence Version 2).</title>
        <authorList>
            <person name="Zhang J."/>
            <person name="Kudrna D."/>
            <person name="Lee S."/>
            <person name="Talag J."/>
            <person name="Rajasekar S."/>
            <person name="Welchert J."/>
            <person name="Hsing Y.-I."/>
            <person name="Wing R.A."/>
        </authorList>
    </citation>
    <scope>NUCLEOTIDE SEQUENCE [LARGE SCALE GENOMIC DNA]</scope>
    <source>
        <strain evidence="9">SL10</strain>
    </source>
</reference>
<evidence type="ECO:0000259" key="7">
    <source>
        <dbReference type="Pfam" id="PF17781"/>
    </source>
</evidence>
<comment type="function">
    <text evidence="5">Acts as a regulatory subunit of the 26 proteasome which is involved in the ATP-dependent degradation of ubiquitinated proteins.</text>
</comment>
<dbReference type="GO" id="GO:0042176">
    <property type="term" value="P:regulation of protein catabolic process"/>
    <property type="evidence" value="ECO:0007669"/>
    <property type="project" value="InterPro"/>
</dbReference>
<dbReference type="InterPro" id="IPR040892">
    <property type="entry name" value="RPN1_N"/>
</dbReference>
<feature type="domain" description="RPN1 N-terminal" evidence="7">
    <location>
        <begin position="60"/>
        <end position="168"/>
    </location>
</feature>
<dbReference type="GO" id="GO:0030234">
    <property type="term" value="F:enzyme regulator activity"/>
    <property type="evidence" value="ECO:0007669"/>
    <property type="project" value="UniProtKB-UniRule"/>
</dbReference>
<organism evidence="9">
    <name type="scientific">Oryza nivara</name>
    <name type="common">Indian wild rice</name>
    <name type="synonym">Oryza sativa f. spontanea</name>
    <dbReference type="NCBI Taxonomy" id="4536"/>
    <lineage>
        <taxon>Eukaryota</taxon>
        <taxon>Viridiplantae</taxon>
        <taxon>Streptophyta</taxon>
        <taxon>Embryophyta</taxon>
        <taxon>Tracheophyta</taxon>
        <taxon>Spermatophyta</taxon>
        <taxon>Magnoliopsida</taxon>
        <taxon>Liliopsida</taxon>
        <taxon>Poales</taxon>
        <taxon>Poaceae</taxon>
        <taxon>BOP clade</taxon>
        <taxon>Oryzoideae</taxon>
        <taxon>Oryzeae</taxon>
        <taxon>Oryzinae</taxon>
        <taxon>Oryza</taxon>
    </lineage>
</organism>
<evidence type="ECO:0000256" key="6">
    <source>
        <dbReference type="SAM" id="MobiDB-lite"/>
    </source>
</evidence>
<reference evidence="9" key="1">
    <citation type="submission" date="2015-04" db="UniProtKB">
        <authorList>
            <consortium name="EnsemblPlants"/>
        </authorList>
    </citation>
    <scope>IDENTIFICATION</scope>
    <source>
        <strain evidence="9">SL10</strain>
    </source>
</reference>
<evidence type="ECO:0000256" key="4">
    <source>
        <dbReference type="ARBA" id="ARBA00022942"/>
    </source>
</evidence>
<dbReference type="InterPro" id="IPR002015">
    <property type="entry name" value="Proteasome/cyclosome_rpt"/>
</dbReference>
<dbReference type="PIRSF" id="PIRSF015965">
    <property type="entry name" value="26S_Psome_Rpn1"/>
    <property type="match status" value="1"/>
</dbReference>
<dbReference type="AlphaFoldDB" id="A0A0E0HUX2"/>
<evidence type="ECO:0000313" key="10">
    <source>
        <dbReference type="Proteomes" id="UP000006591"/>
    </source>
</evidence>
<dbReference type="Pfam" id="PF18051">
    <property type="entry name" value="RPN1_C"/>
    <property type="match status" value="1"/>
</dbReference>
<evidence type="ECO:0000256" key="1">
    <source>
        <dbReference type="ARBA" id="ARBA00005460"/>
    </source>
</evidence>
<keyword evidence="10" id="KW-1185">Reference proteome</keyword>
<dbReference type="Gramene" id="ONIVA06G28870.2">
    <property type="protein sequence ID" value="ONIVA06G28870.2"/>
    <property type="gene ID" value="ONIVA06G28870"/>
</dbReference>
<dbReference type="GO" id="GO:0008540">
    <property type="term" value="C:proteasome regulatory particle, base subcomplex"/>
    <property type="evidence" value="ECO:0007669"/>
    <property type="project" value="UniProtKB-UniRule"/>
</dbReference>
<keyword evidence="3" id="KW-0832">Ubl conjugation</keyword>
<protein>
    <recommendedName>
        <fullName evidence="5">26S proteasome non-ATPase regulatory subunit 2 homolog</fullName>
    </recommendedName>
</protein>
<dbReference type="SUPFAM" id="SSF48371">
    <property type="entry name" value="ARM repeat"/>
    <property type="match status" value="1"/>
</dbReference>
<sequence>MPPREDPNGDASSASPSDPVPPPPQQPQPQPQPAKGKGKKKDEKKDDDLSEEDQALKEQLELYVVRAQDPDPGVQKLALESMRQEIRSATSSMTSVPKPLKFLRPHYGTLKAYFETMPESDLKKYMADILSVLALTMSAEGERESLNYRMIGSEGDIGSWGHEYVRYLPAPDDMSALKIAFEIYMKFGDFANALRIALLLYDKSLELKPIFTATDDFQLKKQFAFIIARHGLSIEIDDDIAADENEKEALQDIISNIKLSEGYLTLARDIEVMEPKSPEDIYKVHLIDGRGATSSSLDSARQNLAATFVNAFVNAGFGQDKLMTTPSDSSSSGSSGNWLFKNKEHGKASAAASLGMILLWDSDSGLAQLDKYLHSNDIHVVAGALLGIGIVSCGVKSDCDPAFALISECFSRDESIIRIGAILGLGIAYAGSQKEEVRENLTAFLTDSQVPLEILVFSAISLGLVFVGSCNEEVAQTIICVLMERSEPELAEPIMRLLPVALGLLYLGKQESVEATAEVSKTFDEKIRNYCDVTLMSLAYAGTGNVLKVQKLLGICSEHLEKGETHQGPAVLGISLIAMAEELGAEMAVRSLERLLQYGEQNIRRAVPLALGLLCISNPKVNVMDTMSRLSHDADAEVSMAAIISLGLIGAGTNNARIAGMLRNLSSYYYKEAGHLFCVRIAQGLVHLGKGLLTLSPYHSDRFLLSPIALAGLVTVLHACLDMKSIILGKYHYMLYILTLAMQPRMLLTVDEDLKPLSVPVRVGQAVDVVGQAGRPKTITGFQTHSTPVLLAAGERAELATEKYLPLTPVLEGFVILRKNPEYHED</sequence>
<dbReference type="Proteomes" id="UP000006591">
    <property type="component" value="Chromosome 6"/>
</dbReference>
<feature type="region of interest" description="Disordered" evidence="6">
    <location>
        <begin position="1"/>
        <end position="54"/>
    </location>
</feature>
<dbReference type="Pfam" id="PF17781">
    <property type="entry name" value="RPN1_RPN2_N"/>
    <property type="match status" value="1"/>
</dbReference>
<accession>A0A0E0HUX2</accession>
<dbReference type="FunFam" id="1.25.10.10:FF:000084">
    <property type="entry name" value="26S proteasome non-ATPase regulatory subunit 2 homolog"/>
    <property type="match status" value="1"/>
</dbReference>
<dbReference type="InterPro" id="IPR016024">
    <property type="entry name" value="ARM-type_fold"/>
</dbReference>
<dbReference type="InterPro" id="IPR011989">
    <property type="entry name" value="ARM-like"/>
</dbReference>
<keyword evidence="4 5" id="KW-0647">Proteasome</keyword>
<keyword evidence="2" id="KW-0677">Repeat</keyword>
<feature type="compositionally biased region" description="Pro residues" evidence="6">
    <location>
        <begin position="18"/>
        <end position="32"/>
    </location>
</feature>
<evidence type="ECO:0000256" key="2">
    <source>
        <dbReference type="ARBA" id="ARBA00022737"/>
    </source>
</evidence>
<dbReference type="GO" id="GO:0005634">
    <property type="term" value="C:nucleus"/>
    <property type="evidence" value="ECO:0007669"/>
    <property type="project" value="TreeGrafter"/>
</dbReference>
<dbReference type="Gene3D" id="1.25.10.10">
    <property type="entry name" value="Leucine-rich Repeat Variant"/>
    <property type="match status" value="1"/>
</dbReference>
<dbReference type="PANTHER" id="PTHR10943">
    <property type="entry name" value="26S PROTEASOME NON-ATPASE REGULATORY SUBUNIT"/>
    <property type="match status" value="1"/>
</dbReference>
<evidence type="ECO:0000256" key="3">
    <source>
        <dbReference type="ARBA" id="ARBA00022843"/>
    </source>
</evidence>
<evidence type="ECO:0000313" key="9">
    <source>
        <dbReference type="EnsemblPlants" id="ONIVA06G28870.2"/>
    </source>
</evidence>
<feature type="domain" description="26S proteasome non-ATPase regulatory subunit RPN1 C-terminal" evidence="8">
    <location>
        <begin position="770"/>
        <end position="823"/>
    </location>
</feature>
<dbReference type="InterPro" id="IPR041433">
    <property type="entry name" value="RPN1_C"/>
</dbReference>